<comment type="similarity">
    <text evidence="2">Belongs to the prenylcysteine oxidase family.</text>
</comment>
<evidence type="ECO:0000256" key="7">
    <source>
        <dbReference type="ARBA" id="ARBA00023180"/>
    </source>
</evidence>
<dbReference type="InterPro" id="IPR010795">
    <property type="entry name" value="Prenylcys_lyase"/>
</dbReference>
<feature type="region of interest" description="Disordered" evidence="8">
    <location>
        <begin position="176"/>
        <end position="204"/>
    </location>
</feature>
<protein>
    <submittedName>
        <fullName evidence="10">(California timema) hypothetical protein</fullName>
    </submittedName>
</protein>
<keyword evidence="5" id="KW-0274">FAD</keyword>
<accession>A0A7R9IW08</accession>
<keyword evidence="4" id="KW-0732">Signal</keyword>
<evidence type="ECO:0000256" key="8">
    <source>
        <dbReference type="SAM" id="MobiDB-lite"/>
    </source>
</evidence>
<dbReference type="Gene3D" id="3.50.50.60">
    <property type="entry name" value="FAD/NAD(P)-binding domain"/>
    <property type="match status" value="1"/>
</dbReference>
<evidence type="ECO:0000256" key="1">
    <source>
        <dbReference type="ARBA" id="ARBA00001974"/>
    </source>
</evidence>
<dbReference type="SUPFAM" id="SSF51905">
    <property type="entry name" value="FAD/NAD(P)-binding domain"/>
    <property type="match status" value="1"/>
</dbReference>
<feature type="domain" description="Prenylcysteine lyase" evidence="9">
    <location>
        <begin position="768"/>
        <end position="805"/>
    </location>
</feature>
<gene>
    <name evidence="10" type="ORF">TCMB3V08_LOCUS698</name>
</gene>
<dbReference type="Pfam" id="PF07156">
    <property type="entry name" value="Prenylcys_lyase"/>
    <property type="match status" value="1"/>
</dbReference>
<evidence type="ECO:0000259" key="9">
    <source>
        <dbReference type="Pfam" id="PF07156"/>
    </source>
</evidence>
<keyword evidence="7" id="KW-0325">Glycoprotein</keyword>
<dbReference type="InterPro" id="IPR036188">
    <property type="entry name" value="FAD/NAD-bd_sf"/>
</dbReference>
<dbReference type="EMBL" id="OE179183">
    <property type="protein sequence ID" value="CAD7567921.1"/>
    <property type="molecule type" value="Genomic_DNA"/>
</dbReference>
<keyword evidence="3" id="KW-0285">Flavoprotein</keyword>
<dbReference type="GO" id="GO:0030328">
    <property type="term" value="P:prenylcysteine catabolic process"/>
    <property type="evidence" value="ECO:0007669"/>
    <property type="project" value="InterPro"/>
</dbReference>
<name>A0A7R9IW08_TIMCA</name>
<keyword evidence="6" id="KW-0560">Oxidoreductase</keyword>
<dbReference type="PANTHER" id="PTHR15944:SF0">
    <property type="entry name" value="PRENYLCYSTEINE LYASE DOMAIN-CONTAINING PROTEIN"/>
    <property type="match status" value="1"/>
</dbReference>
<evidence type="ECO:0000256" key="5">
    <source>
        <dbReference type="ARBA" id="ARBA00022827"/>
    </source>
</evidence>
<proteinExistence type="inferred from homology"/>
<evidence type="ECO:0000256" key="3">
    <source>
        <dbReference type="ARBA" id="ARBA00022630"/>
    </source>
</evidence>
<evidence type="ECO:0000256" key="6">
    <source>
        <dbReference type="ARBA" id="ARBA00023002"/>
    </source>
</evidence>
<organism evidence="10">
    <name type="scientific">Timema californicum</name>
    <name type="common">California timema</name>
    <name type="synonym">Walking stick</name>
    <dbReference type="NCBI Taxonomy" id="61474"/>
    <lineage>
        <taxon>Eukaryota</taxon>
        <taxon>Metazoa</taxon>
        <taxon>Ecdysozoa</taxon>
        <taxon>Arthropoda</taxon>
        <taxon>Hexapoda</taxon>
        <taxon>Insecta</taxon>
        <taxon>Pterygota</taxon>
        <taxon>Neoptera</taxon>
        <taxon>Polyneoptera</taxon>
        <taxon>Phasmatodea</taxon>
        <taxon>Timematodea</taxon>
        <taxon>Timematoidea</taxon>
        <taxon>Timematidae</taxon>
        <taxon>Timema</taxon>
    </lineage>
</organism>
<reference evidence="10" key="1">
    <citation type="submission" date="2020-11" db="EMBL/GenBank/DDBJ databases">
        <authorList>
            <person name="Tran Van P."/>
        </authorList>
    </citation>
    <scope>NUCLEOTIDE SEQUENCE</scope>
</reference>
<dbReference type="GO" id="GO:0030327">
    <property type="term" value="P:prenylated protein catabolic process"/>
    <property type="evidence" value="ECO:0007669"/>
    <property type="project" value="TreeGrafter"/>
</dbReference>
<dbReference type="InterPro" id="IPR017046">
    <property type="entry name" value="Prenylcysteine_Oxase1"/>
</dbReference>
<dbReference type="PANTHER" id="PTHR15944">
    <property type="entry name" value="FARNESYLCYSTEINE LYASE"/>
    <property type="match status" value="1"/>
</dbReference>
<evidence type="ECO:0000256" key="4">
    <source>
        <dbReference type="ARBA" id="ARBA00022729"/>
    </source>
</evidence>
<sequence>MMVKTYRERNIHVLSEVQEGFGNQINLCQDRGLNPGPQHRRPLAGGPLIGLPYSDDGLLEKSLKFPSKLTSPLDWLRLANMLYPSVEGNLGEELDRRKFVGVLRTCSHQRNLLEDRYPVENRRCLGQGTPPNPCALGDQGRSRPVRMHGWTARTSLPRPLLFVQGSEPAFAWRESGKPFRKNHPRFTRPRFEPRSPRPQQSSFNTTSALANYATEADEQYCGGGGGGIAPLLLPVTGDLIEPVFTPRHSLLACLHAEPKGSGSLPGMIVTLSLGIVDYSIPMTSLVLTDRSQLTVDGFEKFPDQTMYPYAEPYDLRKHRPLRSHWPKVKRTALPFAGGQVLSLDHLYEGYLFPVSVDDCTDVHAIDPRCAPGLVPRQLTASVQPVVTELRSPLCSEPSPKIIDGISTTSERVVTEFRSPLCTGPSPKTIDGISTADGISTTSERVVTEFRSPLCTGPSPKTIDGISTAGERVVTELRSPLCTGLSPKTIDGISTAETQKGKSRFWENVQIFARRKSRKGSLPVWGEGGGVRTLDHRVRVLEGYCRAQGTEVRIRFGGQEFLSTDPEAPGTIPGASGFPVKQWVLKRGQLSLVRKNKKLLESILGKGIPVNSSYSLSVPDAPCDLGNSFTIRELQIHIVVSQTSGPEIQPGLLHAMTFFQTVELNTTSTLANYATEAAIIGGGIGGTSAAFFIHDLFGSNGAQIDLYESNRIGGRLATIEVNNQKYEAGGSILHPRNKYMSDFVKLFGLKKRINDNFRYGIYDGEEFVFTESQWEIMNYIKLVWRYGLGPLKLQNYIDDILTRFERESVVFCPSGEKRGLVICSRGLASRILNDKWYEDYLKSQRDERKRIFKAAATIIKENIFSHWYNGDTYLITEVMAEQPEKDKLVKKARVQWKSLKRGPKQDITAEAQPRPPMRLLLAENDPLVESFIG</sequence>
<dbReference type="GO" id="GO:0001735">
    <property type="term" value="F:prenylcysteine oxidase activity"/>
    <property type="evidence" value="ECO:0007669"/>
    <property type="project" value="InterPro"/>
</dbReference>
<comment type="cofactor">
    <cofactor evidence="1">
        <name>FAD</name>
        <dbReference type="ChEBI" id="CHEBI:57692"/>
    </cofactor>
</comment>
<feature type="compositionally biased region" description="Basic residues" evidence="8">
    <location>
        <begin position="178"/>
        <end position="188"/>
    </location>
</feature>
<evidence type="ECO:0000313" key="10">
    <source>
        <dbReference type="EMBL" id="CAD7567921.1"/>
    </source>
</evidence>
<dbReference type="Pfam" id="PF13450">
    <property type="entry name" value="NAD_binding_8"/>
    <property type="match status" value="1"/>
</dbReference>
<dbReference type="AlphaFoldDB" id="A0A7R9IW08"/>
<evidence type="ECO:0000256" key="2">
    <source>
        <dbReference type="ARBA" id="ARBA00009967"/>
    </source>
</evidence>